<keyword evidence="3" id="KW-1185">Reference proteome</keyword>
<comment type="similarity">
    <text evidence="1">Belongs to the FldB/FldC dehydratase alpha/beta subunit family.</text>
</comment>
<protein>
    <submittedName>
        <fullName evidence="2">2-hydroxyacyl-CoA dehydratase subunit D</fullName>
    </submittedName>
</protein>
<dbReference type="Gene3D" id="3.40.50.11900">
    <property type="match status" value="1"/>
</dbReference>
<gene>
    <name evidence="2" type="ORF">ACFL27_19680</name>
</gene>
<evidence type="ECO:0000313" key="2">
    <source>
        <dbReference type="EMBL" id="MFC1852425.1"/>
    </source>
</evidence>
<dbReference type="Gene3D" id="3.40.50.11890">
    <property type="match status" value="1"/>
</dbReference>
<dbReference type="Proteomes" id="UP001594351">
    <property type="component" value="Unassembled WGS sequence"/>
</dbReference>
<reference evidence="2 3" key="1">
    <citation type="submission" date="2024-09" db="EMBL/GenBank/DDBJ databases">
        <title>Laminarin stimulates single cell rates of sulfate reduction while oxygen inhibits transcriptomic activity in coastal marine sediment.</title>
        <authorList>
            <person name="Lindsay M."/>
            <person name="Orcutt B."/>
            <person name="Emerson D."/>
            <person name="Stepanauskas R."/>
            <person name="D'Angelo T."/>
        </authorList>
    </citation>
    <scope>NUCLEOTIDE SEQUENCE [LARGE SCALE GENOMIC DNA]</scope>
    <source>
        <strain evidence="2">SAG AM-311-K15</strain>
    </source>
</reference>
<evidence type="ECO:0000256" key="1">
    <source>
        <dbReference type="ARBA" id="ARBA00005806"/>
    </source>
</evidence>
<name>A0ABV6Z1V8_UNCC1</name>
<proteinExistence type="inferred from homology"/>
<dbReference type="EMBL" id="JBHPBY010000311">
    <property type="protein sequence ID" value="MFC1852425.1"/>
    <property type="molecule type" value="Genomic_DNA"/>
</dbReference>
<accession>A0ABV6Z1V8</accession>
<comment type="caution">
    <text evidence="2">The sequence shown here is derived from an EMBL/GenBank/DDBJ whole genome shotgun (WGS) entry which is preliminary data.</text>
</comment>
<dbReference type="PANTHER" id="PTHR30548:SF2">
    <property type="entry name" value="2-HYDROXYACYL-COA DEHYDRATASE,D-COMPONENT"/>
    <property type="match status" value="1"/>
</dbReference>
<sequence>MLSGKIHTISVKMIYWLWNWFKISLFILRVGPFRALNRLKRYPWLRTLLKVNHLHWKLTQGRSGNYLKATSAVLSEVVSGVTLFLVETFKHEGDLVLHEDMIPPEILRAMGLRPFMAELLGILMPMIDPHAMEEYIDRCEAEGIPPDLCSLPKSTMGLSLAGHFPPVQAILASNLPCDGGMASYALLERIVNKPIYRLDIPYDFMSEQAADYFCGELENMISWLEKNTRGRMDWDLLQEICVGRNVMVEHEQDIWDMLRSKPAPMAGEPVWMSHLWSFNVHPGTPESVRLFRKIKKWTEQNLRRGIAALPQEKFRAILWNPPTIHCVDIFNWAERMYGISLIMDSMTYNRTPYIDTSSHQTMLRSLGQVIMQGPMARHTRGPAENYLSDIFFLHENFQLDMVWVAGHIGCKNTMALNSILREECRQRGIPLLIIEYDLTDPRVVSRQRIIDQINHFMESIMNADSPPAADIF</sequence>
<organism evidence="2 3">
    <name type="scientific">candidate division CSSED10-310 bacterium</name>
    <dbReference type="NCBI Taxonomy" id="2855610"/>
    <lineage>
        <taxon>Bacteria</taxon>
        <taxon>Bacteria division CSSED10-310</taxon>
    </lineage>
</organism>
<dbReference type="Pfam" id="PF06050">
    <property type="entry name" value="HGD-D"/>
    <property type="match status" value="1"/>
</dbReference>
<evidence type="ECO:0000313" key="3">
    <source>
        <dbReference type="Proteomes" id="UP001594351"/>
    </source>
</evidence>
<dbReference type="InterPro" id="IPR010327">
    <property type="entry name" value="FldB/FldC_alpha/beta"/>
</dbReference>
<dbReference type="PANTHER" id="PTHR30548">
    <property type="entry name" value="2-HYDROXYGLUTARYL-COA DEHYDRATASE, D-COMPONENT-RELATED"/>
    <property type="match status" value="1"/>
</dbReference>